<evidence type="ECO:0000313" key="1">
    <source>
        <dbReference type="EMBL" id="KAJ8670791.1"/>
    </source>
</evidence>
<evidence type="ECO:0000313" key="2">
    <source>
        <dbReference type="Proteomes" id="UP001239111"/>
    </source>
</evidence>
<accession>A0ACC2NI66</accession>
<sequence length="353" mass="40271">MDYNYRANAGKWLPRASPALEKFINDSSLLRETTEILANRVAALLRRTAEAGSHDLNGLKDLIRELEQIIPDRRMLSLVESSGNKIFQFKVENLMFSLGQKINILARYIKDLINEITCKTNDEFLRNVFRLVNVYNELLNLDHDVSVATVNIFSNDCPTMSEPLKKISVSRLLQILAKNGAENCCHELIDCLLAIYRSTSDEEVKFMNVNDSEISENSSIEIYRTLTKHITTPLATPNSTLETFSHMESMQMLVNKQNDQVLGILNVLKNISPQLLGPDATKNKDDEMRIRRKALERIFELNQDVVWSSVSSMLDHVVLWWSSEALAARHSHGSQHLKDWLHQFIQGNDGNES</sequence>
<dbReference type="Proteomes" id="UP001239111">
    <property type="component" value="Chromosome 3"/>
</dbReference>
<comment type="caution">
    <text evidence="1">The sequence shown here is derived from an EMBL/GenBank/DDBJ whole genome shotgun (WGS) entry which is preliminary data.</text>
</comment>
<organism evidence="1 2">
    <name type="scientific">Eretmocerus hayati</name>
    <dbReference type="NCBI Taxonomy" id="131215"/>
    <lineage>
        <taxon>Eukaryota</taxon>
        <taxon>Metazoa</taxon>
        <taxon>Ecdysozoa</taxon>
        <taxon>Arthropoda</taxon>
        <taxon>Hexapoda</taxon>
        <taxon>Insecta</taxon>
        <taxon>Pterygota</taxon>
        <taxon>Neoptera</taxon>
        <taxon>Endopterygota</taxon>
        <taxon>Hymenoptera</taxon>
        <taxon>Apocrita</taxon>
        <taxon>Proctotrupomorpha</taxon>
        <taxon>Chalcidoidea</taxon>
        <taxon>Aphelinidae</taxon>
        <taxon>Aphelininae</taxon>
        <taxon>Eretmocerus</taxon>
    </lineage>
</organism>
<gene>
    <name evidence="1" type="ORF">QAD02_002050</name>
</gene>
<name>A0ACC2NI66_9HYME</name>
<proteinExistence type="predicted"/>
<reference evidence="1" key="1">
    <citation type="submission" date="2023-04" db="EMBL/GenBank/DDBJ databases">
        <title>A chromosome-level genome assembly of the parasitoid wasp Eretmocerus hayati.</title>
        <authorList>
            <person name="Zhong Y."/>
            <person name="Liu S."/>
            <person name="Liu Y."/>
        </authorList>
    </citation>
    <scope>NUCLEOTIDE SEQUENCE</scope>
    <source>
        <strain evidence="1">ZJU_SS_LIU_2023</strain>
    </source>
</reference>
<keyword evidence="2" id="KW-1185">Reference proteome</keyword>
<protein>
    <submittedName>
        <fullName evidence="1">Uncharacterized protein</fullName>
    </submittedName>
</protein>
<dbReference type="EMBL" id="CM056743">
    <property type="protein sequence ID" value="KAJ8670791.1"/>
    <property type="molecule type" value="Genomic_DNA"/>
</dbReference>